<comment type="caution">
    <text evidence="3">The sequence shown here is derived from an EMBL/GenBank/DDBJ whole genome shotgun (WGS) entry which is preliminary data.</text>
</comment>
<accession>A0AA43KBY2</accession>
<dbReference type="AlphaFoldDB" id="A0AA43KBY2"/>
<feature type="transmembrane region" description="Helical" evidence="1">
    <location>
        <begin position="107"/>
        <end position="126"/>
    </location>
</feature>
<sequence length="146" mass="16796">MRQIFLSWVLCAVLTSGLLIGSAHSPALVVTHDKSDYTIDNRGFGSFHHVTQPPNQLPWKEKDVVTDSLPPGYATSNPEQSLLFFEEDAYSDNISIWMRLLSIPAGYYDFVVYVLSSVLVVVYFCYNKRKKSKITIKKHRRRKKRI</sequence>
<keyword evidence="1" id="KW-0472">Membrane</keyword>
<evidence type="ECO:0000313" key="3">
    <source>
        <dbReference type="EMBL" id="MDH6061016.1"/>
    </source>
</evidence>
<dbReference type="RefSeq" id="WP_280655006.1">
    <property type="nucleotide sequence ID" value="NZ_JANQDH010000076.1"/>
</dbReference>
<reference evidence="3 4" key="1">
    <citation type="journal article" date="2023" name="J. Phycol.">
        <title>Chrysosporum ovalisporum is synonymous with the true-branching cyanobacterium Umezakia natans (Nostocales/Aphanizomenonaceae).</title>
        <authorList>
            <person name="McGregor G.B."/>
            <person name="Sendall B.C."/>
            <person name="Niiyama Y."/>
            <person name="Tuji A."/>
            <person name="Willis A."/>
        </authorList>
    </citation>
    <scope>NUCLEOTIDE SEQUENCE [LARGE SCALE GENOMIC DNA]</scope>
    <source>
        <strain evidence="3 4">ANA360D</strain>
    </source>
</reference>
<dbReference type="Proteomes" id="UP001159387">
    <property type="component" value="Unassembled WGS sequence"/>
</dbReference>
<dbReference type="EMBL" id="JANQDH010000076">
    <property type="protein sequence ID" value="MDH6061016.1"/>
    <property type="molecule type" value="Genomic_DNA"/>
</dbReference>
<feature type="signal peptide" evidence="2">
    <location>
        <begin position="1"/>
        <end position="25"/>
    </location>
</feature>
<keyword evidence="1" id="KW-0812">Transmembrane</keyword>
<keyword evidence="4" id="KW-1185">Reference proteome</keyword>
<gene>
    <name evidence="3" type="ORF">NWP17_11280</name>
</gene>
<protein>
    <submittedName>
        <fullName evidence="3">Uncharacterized protein</fullName>
    </submittedName>
</protein>
<name>A0AA43KBY2_9CYAN</name>
<evidence type="ECO:0000313" key="4">
    <source>
        <dbReference type="Proteomes" id="UP001159387"/>
    </source>
</evidence>
<evidence type="ECO:0000256" key="1">
    <source>
        <dbReference type="SAM" id="Phobius"/>
    </source>
</evidence>
<proteinExistence type="predicted"/>
<organism evidence="3 4">
    <name type="scientific">Chrysosporum bergii ANA360D</name>
    <dbReference type="NCBI Taxonomy" id="617107"/>
    <lineage>
        <taxon>Bacteria</taxon>
        <taxon>Bacillati</taxon>
        <taxon>Cyanobacteriota</taxon>
        <taxon>Cyanophyceae</taxon>
        <taxon>Nostocales</taxon>
        <taxon>Nodulariaceae</taxon>
        <taxon>Chrysosporum</taxon>
    </lineage>
</organism>
<keyword evidence="1" id="KW-1133">Transmembrane helix</keyword>
<evidence type="ECO:0000256" key="2">
    <source>
        <dbReference type="SAM" id="SignalP"/>
    </source>
</evidence>
<feature type="chain" id="PRO_5041287790" evidence="2">
    <location>
        <begin position="26"/>
        <end position="146"/>
    </location>
</feature>
<keyword evidence="2" id="KW-0732">Signal</keyword>